<reference evidence="11" key="1">
    <citation type="submission" date="2023-06" db="EMBL/GenBank/DDBJ databases">
        <title>Genome-scale phylogeny and comparative genomics of the fungal order Sordariales.</title>
        <authorList>
            <consortium name="Lawrence Berkeley National Laboratory"/>
            <person name="Hensen N."/>
            <person name="Bonometti L."/>
            <person name="Westerberg I."/>
            <person name="Brannstrom I.O."/>
            <person name="Guillou S."/>
            <person name="Cros-Aarteil S."/>
            <person name="Calhoun S."/>
            <person name="Haridas S."/>
            <person name="Kuo A."/>
            <person name="Mondo S."/>
            <person name="Pangilinan J."/>
            <person name="Riley R."/>
            <person name="Labutti K."/>
            <person name="Andreopoulos B."/>
            <person name="Lipzen A."/>
            <person name="Chen C."/>
            <person name="Yanf M."/>
            <person name="Daum C."/>
            <person name="Ng V."/>
            <person name="Clum A."/>
            <person name="Steindorff A."/>
            <person name="Ohm R."/>
            <person name="Martin F."/>
            <person name="Silar P."/>
            <person name="Natvig D."/>
            <person name="Lalanne C."/>
            <person name="Gautier V."/>
            <person name="Ament-Velasquez S.L."/>
            <person name="Kruys A."/>
            <person name="Hutchinson M.I."/>
            <person name="Powell A.J."/>
            <person name="Barry K."/>
            <person name="Miller A.N."/>
            <person name="Grigoriev I.V."/>
            <person name="Debuchy R."/>
            <person name="Gladieux P."/>
            <person name="Thoren M.H."/>
            <person name="Johannesson H."/>
        </authorList>
    </citation>
    <scope>NUCLEOTIDE SEQUENCE</scope>
    <source>
        <strain evidence="11">SMH2532-1</strain>
    </source>
</reference>
<sequence length="879" mass="100544">MDRFVQRSKPPASRAPLARGSVNTRIKSEGPPMKKARIREVKDSDNDDEDSSCSGYDGADSEFSIESHSRAPKTEPSVGFDPENHEDLTSAPQQGQTAFERSLPSVSTDKEAIEEYEAMRASQASHVSEPAEQQIPGDTVSRLESRQWVRGKSSIYVDAFNLALDTVLEDEAHLFDDKEKSVFDQWRGLGYEAQYLYVRLFLRKTASWHRIQRLGYHNDISNVDDATTALLEPRVFPESQKNESEEQETVGALQEWSLGQSFTFVDDSESHIKTMEEAASLLSLDELKALAKDAKFQGRNKADLVKSFCRMSSRQFGLLSFGLRRSSTNDSGSDGSGLRDESPDKQDSNRNTHFLAKILTITGPLIRLSDSVFKLFERVHLVFYRSTEWTEKSLTTIILAKISRRNFPEYIVCRSINIFPSRRRLLEFEDSMRQEYEVDKVLEFNGPPGEAGFHKVFELFEAVAPRWRQLLKEEQRREDEVYEFGEGAYLRRFNAAHAYTRIAHKAAHVLGRLHRYREEYDLLTEMLSQRLFHPGRRGSWYQRKALLEERYMWELDPSPVSVDPEVQKKHWYRIAVTTCEAALEDRDCHLIYHHDLQKRLLKLEKRLRIPRRLQHDFGHVKLRQPEEHSIQGIQLVRDEPDATGKAGRGPSTKTIWLDELGEPGEDGKPLHVSVEEMCLSHYRSQGWKGYHSEGGILRTLFAYLFFDILFIYIPNVFQTAFQTCPLDLHTDAFYPARASEINHRLVEIANGEAGRLLREVDKRERERRTCAVGLNWDFEYEDLNELVGCFDGGALAAICKVMAQDYRSRGSGVPDLVLWRTEPPGSGGGRVQGEVMFSEVKSANDRLSDTQRLWIDVLTGAGVRVALCNAVAKETRTIG</sequence>
<dbReference type="InterPro" id="IPR049126">
    <property type="entry name" value="FAN1-like_TPR"/>
</dbReference>
<keyword evidence="8" id="KW-0539">Nucleus</keyword>
<evidence type="ECO:0000256" key="1">
    <source>
        <dbReference type="ARBA" id="ARBA00000983"/>
    </source>
</evidence>
<evidence type="ECO:0000256" key="3">
    <source>
        <dbReference type="ARBA" id="ARBA00022722"/>
    </source>
</evidence>
<evidence type="ECO:0000313" key="11">
    <source>
        <dbReference type="EMBL" id="KAK0656839.1"/>
    </source>
</evidence>
<dbReference type="CDD" id="cd22326">
    <property type="entry name" value="FAN1-like"/>
    <property type="match status" value="1"/>
</dbReference>
<organism evidence="11 12">
    <name type="scientific">Cercophora newfieldiana</name>
    <dbReference type="NCBI Taxonomy" id="92897"/>
    <lineage>
        <taxon>Eukaryota</taxon>
        <taxon>Fungi</taxon>
        <taxon>Dikarya</taxon>
        <taxon>Ascomycota</taxon>
        <taxon>Pezizomycotina</taxon>
        <taxon>Sordariomycetes</taxon>
        <taxon>Sordariomycetidae</taxon>
        <taxon>Sordariales</taxon>
        <taxon>Lasiosphaeriaceae</taxon>
        <taxon>Cercophora</taxon>
    </lineage>
</organism>
<feature type="region of interest" description="Disordered" evidence="9">
    <location>
        <begin position="1"/>
        <end position="139"/>
    </location>
</feature>
<name>A0AA40D1J4_9PEZI</name>
<dbReference type="SMART" id="SM00990">
    <property type="entry name" value="VRR_NUC"/>
    <property type="match status" value="1"/>
</dbReference>
<dbReference type="GO" id="GO:0070336">
    <property type="term" value="F:flap-structured DNA binding"/>
    <property type="evidence" value="ECO:0007669"/>
    <property type="project" value="TreeGrafter"/>
</dbReference>
<comment type="catalytic activity">
    <reaction evidence="1 8">
        <text>Hydrolytically removes 5'-nucleotides successively from the 3'-hydroxy termini of 3'-hydroxy-terminated oligonucleotides.</text>
        <dbReference type="EC" id="3.1.4.1"/>
    </reaction>
</comment>
<evidence type="ECO:0000256" key="5">
    <source>
        <dbReference type="ARBA" id="ARBA00022801"/>
    </source>
</evidence>
<dbReference type="PANTHER" id="PTHR15749:SF4">
    <property type="entry name" value="FANCONI-ASSOCIATED NUCLEASE 1"/>
    <property type="match status" value="1"/>
</dbReference>
<keyword evidence="4 8" id="KW-0479">Metal-binding</keyword>
<dbReference type="EMBL" id="JAULSV010000001">
    <property type="protein sequence ID" value="KAK0656839.1"/>
    <property type="molecule type" value="Genomic_DNA"/>
</dbReference>
<dbReference type="GO" id="GO:0005634">
    <property type="term" value="C:nucleus"/>
    <property type="evidence" value="ECO:0007669"/>
    <property type="project" value="UniProtKB-SubCell"/>
</dbReference>
<evidence type="ECO:0000256" key="8">
    <source>
        <dbReference type="RuleBase" id="RU365033"/>
    </source>
</evidence>
<keyword evidence="8" id="KW-0234">DNA repair</keyword>
<dbReference type="GO" id="GO:0004528">
    <property type="term" value="F:phosphodiesterase I activity"/>
    <property type="evidence" value="ECO:0007669"/>
    <property type="project" value="UniProtKB-EC"/>
</dbReference>
<keyword evidence="12" id="KW-1185">Reference proteome</keyword>
<dbReference type="FunFam" id="3.40.1350.10:FF:000009">
    <property type="entry name" value="Fanconi-associated nuclease"/>
    <property type="match status" value="1"/>
</dbReference>
<evidence type="ECO:0000256" key="6">
    <source>
        <dbReference type="ARBA" id="ARBA00022842"/>
    </source>
</evidence>
<feature type="compositionally biased region" description="Polar residues" evidence="9">
    <location>
        <begin position="90"/>
        <end position="107"/>
    </location>
</feature>
<keyword evidence="8" id="KW-0227">DNA damage</keyword>
<comment type="similarity">
    <text evidence="2 8">Belongs to the FAN1 family.</text>
</comment>
<evidence type="ECO:0000256" key="2">
    <source>
        <dbReference type="ARBA" id="ARBA00005533"/>
    </source>
</evidence>
<dbReference type="GO" id="GO:0036297">
    <property type="term" value="P:interstrand cross-link repair"/>
    <property type="evidence" value="ECO:0007669"/>
    <property type="project" value="InterPro"/>
</dbReference>
<keyword evidence="6 8" id="KW-0460">Magnesium</keyword>
<dbReference type="InterPro" id="IPR049132">
    <property type="entry name" value="FAN1-like_euk"/>
</dbReference>
<accession>A0AA40D1J4</accession>
<dbReference type="InterPro" id="IPR011856">
    <property type="entry name" value="tRNA_endonuc-like_dom_sf"/>
</dbReference>
<feature type="region of interest" description="Disordered" evidence="9">
    <location>
        <begin position="327"/>
        <end position="349"/>
    </location>
</feature>
<dbReference type="EC" id="3.1.4.1" evidence="8"/>
<feature type="compositionally biased region" description="Basic and acidic residues" evidence="9">
    <location>
        <begin position="337"/>
        <end position="349"/>
    </location>
</feature>
<evidence type="ECO:0000256" key="9">
    <source>
        <dbReference type="SAM" id="MobiDB-lite"/>
    </source>
</evidence>
<proteinExistence type="inferred from homology"/>
<comment type="cofactor">
    <cofactor evidence="8">
        <name>Mg(2+)</name>
        <dbReference type="ChEBI" id="CHEBI:18420"/>
    </cofactor>
    <cofactor evidence="8">
        <name>Mn(2+)</name>
        <dbReference type="ChEBI" id="CHEBI:29035"/>
    </cofactor>
</comment>
<comment type="function">
    <text evidence="8">Nuclease required for the repair of DNA interstrand cross-links (ICL). Acts as a 5'-3' exonuclease that anchors at a cut end of DNA and cleaves DNA successively at every third nucleotide, allowing to excise an ICL from one strand through flanking incisions.</text>
</comment>
<evidence type="ECO:0000256" key="4">
    <source>
        <dbReference type="ARBA" id="ARBA00022723"/>
    </source>
</evidence>
<dbReference type="PANTHER" id="PTHR15749">
    <property type="entry name" value="FANCONI-ASSOCIATED NUCLEASE 1"/>
    <property type="match status" value="1"/>
</dbReference>
<keyword evidence="3 8" id="KW-0540">Nuclease</keyword>
<gene>
    <name evidence="11" type="ORF">B0T16DRAFT_47256</name>
</gene>
<dbReference type="InterPro" id="IPR014883">
    <property type="entry name" value="VRR_NUC"/>
</dbReference>
<comment type="caution">
    <text evidence="11">The sequence shown here is derived from an EMBL/GenBank/DDBJ whole genome shotgun (WGS) entry which is preliminary data.</text>
</comment>
<dbReference type="Proteomes" id="UP001174936">
    <property type="component" value="Unassembled WGS sequence"/>
</dbReference>
<dbReference type="Pfam" id="PF21170">
    <property type="entry name" value="FAN1_TPR"/>
    <property type="match status" value="1"/>
</dbReference>
<feature type="domain" description="VRR-NUC" evidence="10">
    <location>
        <begin position="748"/>
        <end position="872"/>
    </location>
</feature>
<keyword evidence="5 8" id="KW-0378">Hydrolase</keyword>
<comment type="subcellular location">
    <subcellularLocation>
        <location evidence="8">Nucleus</location>
    </subcellularLocation>
</comment>
<dbReference type="AlphaFoldDB" id="A0AA40D1J4"/>
<evidence type="ECO:0000259" key="10">
    <source>
        <dbReference type="SMART" id="SM00990"/>
    </source>
</evidence>
<dbReference type="GO" id="GO:0008409">
    <property type="term" value="F:5'-3' exonuclease activity"/>
    <property type="evidence" value="ECO:0007669"/>
    <property type="project" value="TreeGrafter"/>
</dbReference>
<dbReference type="Pfam" id="PF21315">
    <property type="entry name" value="FAN1_HTH"/>
    <property type="match status" value="1"/>
</dbReference>
<dbReference type="GO" id="GO:0046872">
    <property type="term" value="F:metal ion binding"/>
    <property type="evidence" value="ECO:0007669"/>
    <property type="project" value="UniProtKB-KW"/>
</dbReference>
<keyword evidence="7 8" id="KW-0464">Manganese</keyword>
<dbReference type="Pfam" id="PF08774">
    <property type="entry name" value="VRR_NUC"/>
    <property type="match status" value="1"/>
</dbReference>
<protein>
    <recommendedName>
        <fullName evidence="8">Fanconi-associated nuclease</fullName>
        <ecNumber evidence="8">3.1.4.1</ecNumber>
    </recommendedName>
</protein>
<evidence type="ECO:0000256" key="7">
    <source>
        <dbReference type="ARBA" id="ARBA00023211"/>
    </source>
</evidence>
<dbReference type="InterPro" id="IPR033315">
    <property type="entry name" value="Fan1-like"/>
</dbReference>
<dbReference type="Gene3D" id="3.40.1350.10">
    <property type="match status" value="1"/>
</dbReference>
<dbReference type="GO" id="GO:0017108">
    <property type="term" value="F:5'-flap endonuclease activity"/>
    <property type="evidence" value="ECO:0007669"/>
    <property type="project" value="TreeGrafter"/>
</dbReference>
<dbReference type="InterPro" id="IPR049125">
    <property type="entry name" value="FAN1-like_WH"/>
</dbReference>
<evidence type="ECO:0000313" key="12">
    <source>
        <dbReference type="Proteomes" id="UP001174936"/>
    </source>
</evidence>